<organism evidence="2">
    <name type="scientific">bioreactor metagenome</name>
    <dbReference type="NCBI Taxonomy" id="1076179"/>
    <lineage>
        <taxon>unclassified sequences</taxon>
        <taxon>metagenomes</taxon>
        <taxon>ecological metagenomes</taxon>
    </lineage>
</organism>
<evidence type="ECO:0000313" key="2">
    <source>
        <dbReference type="EMBL" id="MPN24329.1"/>
    </source>
</evidence>
<sequence>MHRRHFFAPEVRGILEGPPQNPLTPGPGENLNALGRVRPHHVLDPGVEVLHVLPHDDHIDPLVPGRDTGNALHRPQIDIELQLLAQCHIDRAKPGAKGRCHGAL</sequence>
<dbReference type="AlphaFoldDB" id="A0A645GEX1"/>
<reference evidence="2" key="1">
    <citation type="submission" date="2019-08" db="EMBL/GenBank/DDBJ databases">
        <authorList>
            <person name="Kucharzyk K."/>
            <person name="Murdoch R.W."/>
            <person name="Higgins S."/>
            <person name="Loffler F."/>
        </authorList>
    </citation>
    <scope>NUCLEOTIDE SEQUENCE</scope>
</reference>
<name>A0A645GEX1_9ZZZZ</name>
<accession>A0A645GEX1</accession>
<evidence type="ECO:0000256" key="1">
    <source>
        <dbReference type="SAM" id="MobiDB-lite"/>
    </source>
</evidence>
<proteinExistence type="predicted"/>
<protein>
    <submittedName>
        <fullName evidence="2">Uncharacterized protein</fullName>
    </submittedName>
</protein>
<feature type="region of interest" description="Disordered" evidence="1">
    <location>
        <begin position="1"/>
        <end position="34"/>
    </location>
</feature>
<dbReference type="EMBL" id="VSSQ01073149">
    <property type="protein sequence ID" value="MPN24329.1"/>
    <property type="molecule type" value="Genomic_DNA"/>
</dbReference>
<gene>
    <name evidence="2" type="ORF">SDC9_171726</name>
</gene>
<comment type="caution">
    <text evidence="2">The sequence shown here is derived from an EMBL/GenBank/DDBJ whole genome shotgun (WGS) entry which is preliminary data.</text>
</comment>